<dbReference type="Proteomes" id="UP000825935">
    <property type="component" value="Chromosome 25"/>
</dbReference>
<accession>A0A8T2RQY8</accession>
<proteinExistence type="predicted"/>
<dbReference type="OMA" id="CTWENAL"/>
<gene>
    <name evidence="1" type="ORF">KP509_25G039900</name>
</gene>
<keyword evidence="2" id="KW-1185">Reference proteome</keyword>
<dbReference type="OrthoDB" id="1934061at2759"/>
<reference evidence="1" key="1">
    <citation type="submission" date="2021-08" db="EMBL/GenBank/DDBJ databases">
        <title>WGS assembly of Ceratopteris richardii.</title>
        <authorList>
            <person name="Marchant D.B."/>
            <person name="Chen G."/>
            <person name="Jenkins J."/>
            <person name="Shu S."/>
            <person name="Leebens-Mack J."/>
            <person name="Grimwood J."/>
            <person name="Schmutz J."/>
            <person name="Soltis P."/>
            <person name="Soltis D."/>
            <person name="Chen Z.-H."/>
        </authorList>
    </citation>
    <scope>NUCLEOTIDE SEQUENCE</scope>
    <source>
        <strain evidence="1">Whitten #5841</strain>
        <tissue evidence="1">Leaf</tissue>
    </source>
</reference>
<name>A0A8T2RQY8_CERRI</name>
<evidence type="ECO:0000313" key="1">
    <source>
        <dbReference type="EMBL" id="KAH7298371.1"/>
    </source>
</evidence>
<dbReference type="AlphaFoldDB" id="A0A8T2RQY8"/>
<dbReference type="EMBL" id="CM035430">
    <property type="protein sequence ID" value="KAH7298371.1"/>
    <property type="molecule type" value="Genomic_DNA"/>
</dbReference>
<sequence length="304" mass="33952">MPLQKHVGARCAVCSLGWQNARSTFTCNLQPRSFRSSSIPTPLKSSCLPPLACNGIRNEDRPSRIGTESGFDSGSPDMWASLSVFLENEQKGQVNSSESLLELSSSLLDDTEVYLMEKEDPPEYIPAPVQSGADLECSRQLENVLYILRDVLPGPVQKIGIDDKLHEAWELVHDEIKIQDPLMCFQGKDKLRCCLYALALANVHVELHDIYAKRSIAATCENCVYAIWTITFPGHIQATSKPHNFEREEESMSKLSLSGEAKFGMHCTGQVISIISDWMVTKGSEEVMEAVKNYLAWSLHKEML</sequence>
<evidence type="ECO:0000313" key="2">
    <source>
        <dbReference type="Proteomes" id="UP000825935"/>
    </source>
</evidence>
<protein>
    <submittedName>
        <fullName evidence="1">Uncharacterized protein</fullName>
    </submittedName>
</protein>
<organism evidence="1 2">
    <name type="scientific">Ceratopteris richardii</name>
    <name type="common">Triangle waterfern</name>
    <dbReference type="NCBI Taxonomy" id="49495"/>
    <lineage>
        <taxon>Eukaryota</taxon>
        <taxon>Viridiplantae</taxon>
        <taxon>Streptophyta</taxon>
        <taxon>Embryophyta</taxon>
        <taxon>Tracheophyta</taxon>
        <taxon>Polypodiopsida</taxon>
        <taxon>Polypodiidae</taxon>
        <taxon>Polypodiales</taxon>
        <taxon>Pteridineae</taxon>
        <taxon>Pteridaceae</taxon>
        <taxon>Parkerioideae</taxon>
        <taxon>Ceratopteris</taxon>
    </lineage>
</organism>
<comment type="caution">
    <text evidence="1">The sequence shown here is derived from an EMBL/GenBank/DDBJ whole genome shotgun (WGS) entry which is preliminary data.</text>
</comment>